<evidence type="ECO:0000313" key="3">
    <source>
        <dbReference type="EMBL" id="TCJ97194.1"/>
    </source>
</evidence>
<evidence type="ECO:0008006" key="5">
    <source>
        <dbReference type="Google" id="ProtNLM"/>
    </source>
</evidence>
<dbReference type="SUPFAM" id="SSF69304">
    <property type="entry name" value="Tricorn protease N-terminal domain"/>
    <property type="match status" value="1"/>
</dbReference>
<dbReference type="RefSeq" id="WP_067446203.1">
    <property type="nucleotide sequence ID" value="NZ_SMFR01000002.1"/>
</dbReference>
<protein>
    <recommendedName>
        <fullName evidence="5">WD40 repeat protein</fullName>
    </recommendedName>
</protein>
<feature type="signal peptide" evidence="2">
    <location>
        <begin position="1"/>
        <end position="25"/>
    </location>
</feature>
<dbReference type="Proteomes" id="UP000294856">
    <property type="component" value="Unassembled WGS sequence"/>
</dbReference>
<organism evidence="3 4">
    <name type="scientific">Nocardia alba</name>
    <dbReference type="NCBI Taxonomy" id="225051"/>
    <lineage>
        <taxon>Bacteria</taxon>
        <taxon>Bacillati</taxon>
        <taxon>Actinomycetota</taxon>
        <taxon>Actinomycetes</taxon>
        <taxon>Mycobacteriales</taxon>
        <taxon>Nocardiaceae</taxon>
        <taxon>Nocardia</taxon>
    </lineage>
</organism>
<proteinExistence type="predicted"/>
<dbReference type="OrthoDB" id="9808778at2"/>
<gene>
    <name evidence="3" type="ORF">DFR71_3233</name>
</gene>
<evidence type="ECO:0000256" key="2">
    <source>
        <dbReference type="SAM" id="SignalP"/>
    </source>
</evidence>
<feature type="region of interest" description="Disordered" evidence="1">
    <location>
        <begin position="28"/>
        <end position="51"/>
    </location>
</feature>
<accession>A0A4R1FTY1</accession>
<sequence length="353" mass="37490">MNLTRPAPSRTAIFGLALTLSILTACDSTSSPSNSSTNRSPSAFSSTVAKSDVGNAHPSGILYLRTEQGDSASRPSTTLRALDPATGSTAVVREFVHPTNVAPSIDTNKAIRARNGFSPDLQRMAATKTVGSDNHVGWIDAANTFIDISAHNASTNSFANKPQDTSPTFDATGAFYYLDLVAKAVMRVPAGAKNAELVRTETFTPTGILRDNPKLYVSPTGTASVARSGGQHLYAELDTIGSGGELVDDWLSSDTFISQKAENPRGNPIYRCTTTPPQRAHMLDCADTPLTPRASDQDISTPVASPDKSRIAFSARRDGTTKVYVIPATGGSPIEIERFLVTSDSVTLIQWLP</sequence>
<dbReference type="AlphaFoldDB" id="A0A4R1FTY1"/>
<dbReference type="PROSITE" id="PS51257">
    <property type="entry name" value="PROKAR_LIPOPROTEIN"/>
    <property type="match status" value="1"/>
</dbReference>
<dbReference type="Gene3D" id="2.120.10.30">
    <property type="entry name" value="TolB, C-terminal domain"/>
    <property type="match status" value="1"/>
</dbReference>
<feature type="compositionally biased region" description="Low complexity" evidence="1">
    <location>
        <begin position="28"/>
        <end position="47"/>
    </location>
</feature>
<dbReference type="InterPro" id="IPR011042">
    <property type="entry name" value="6-blade_b-propeller_TolB-like"/>
</dbReference>
<dbReference type="EMBL" id="SMFR01000002">
    <property type="protein sequence ID" value="TCJ97194.1"/>
    <property type="molecule type" value="Genomic_DNA"/>
</dbReference>
<feature type="chain" id="PRO_5039313473" description="WD40 repeat protein" evidence="2">
    <location>
        <begin position="26"/>
        <end position="353"/>
    </location>
</feature>
<evidence type="ECO:0000256" key="1">
    <source>
        <dbReference type="SAM" id="MobiDB-lite"/>
    </source>
</evidence>
<comment type="caution">
    <text evidence="3">The sequence shown here is derived from an EMBL/GenBank/DDBJ whole genome shotgun (WGS) entry which is preliminary data.</text>
</comment>
<name>A0A4R1FTY1_9NOCA</name>
<keyword evidence="2" id="KW-0732">Signal</keyword>
<keyword evidence="4" id="KW-1185">Reference proteome</keyword>
<evidence type="ECO:0000313" key="4">
    <source>
        <dbReference type="Proteomes" id="UP000294856"/>
    </source>
</evidence>
<reference evidence="3 4" key="1">
    <citation type="submission" date="2019-03" db="EMBL/GenBank/DDBJ databases">
        <title>Genomic Encyclopedia of Type Strains, Phase IV (KMG-IV): sequencing the most valuable type-strain genomes for metagenomic binning, comparative biology and taxonomic classification.</title>
        <authorList>
            <person name="Goeker M."/>
        </authorList>
    </citation>
    <scope>NUCLEOTIDE SEQUENCE [LARGE SCALE GENOMIC DNA]</scope>
    <source>
        <strain evidence="3 4">DSM 44684</strain>
    </source>
</reference>